<feature type="coiled-coil region" evidence="3">
    <location>
        <begin position="38"/>
        <end position="65"/>
    </location>
</feature>
<dbReference type="EMBL" id="FOMJ01000004">
    <property type="protein sequence ID" value="SFD35521.1"/>
    <property type="molecule type" value="Genomic_DNA"/>
</dbReference>
<dbReference type="AlphaFoldDB" id="A0A1I1RMF6"/>
<evidence type="ECO:0000256" key="3">
    <source>
        <dbReference type="SAM" id="Coils"/>
    </source>
</evidence>
<dbReference type="InterPro" id="IPR029787">
    <property type="entry name" value="Nucleotide_cyclase"/>
</dbReference>
<evidence type="ECO:0000259" key="6">
    <source>
        <dbReference type="PROSITE" id="PS50113"/>
    </source>
</evidence>
<dbReference type="RefSeq" id="WP_159433040.1">
    <property type="nucleotide sequence ID" value="NZ_FOMJ01000004.1"/>
</dbReference>
<feature type="modified residue" description="4-aspartylphosphate" evidence="2">
    <location>
        <position position="76"/>
    </location>
</feature>
<dbReference type="GO" id="GO:0000160">
    <property type="term" value="P:phosphorelay signal transduction system"/>
    <property type="evidence" value="ECO:0007669"/>
    <property type="project" value="InterPro"/>
</dbReference>
<dbReference type="NCBIfam" id="TIGR00254">
    <property type="entry name" value="GGDEF"/>
    <property type="match status" value="1"/>
</dbReference>
<feature type="domain" description="Response regulatory" evidence="4">
    <location>
        <begin position="24"/>
        <end position="141"/>
    </location>
</feature>
<feature type="domain" description="PAS" evidence="5">
    <location>
        <begin position="150"/>
        <end position="193"/>
    </location>
</feature>
<keyword evidence="2" id="KW-0597">Phosphoprotein</keyword>
<dbReference type="GO" id="GO:0003824">
    <property type="term" value="F:catalytic activity"/>
    <property type="evidence" value="ECO:0007669"/>
    <property type="project" value="UniProtKB-ARBA"/>
</dbReference>
<dbReference type="InterPro" id="IPR043128">
    <property type="entry name" value="Rev_trsase/Diguanyl_cyclase"/>
</dbReference>
<gene>
    <name evidence="8" type="ORF">SAMN05660831_01508</name>
</gene>
<dbReference type="InterPro" id="IPR035965">
    <property type="entry name" value="PAS-like_dom_sf"/>
</dbReference>
<dbReference type="OrthoDB" id="9812260at2"/>
<dbReference type="Pfam" id="PF13426">
    <property type="entry name" value="PAS_9"/>
    <property type="match status" value="1"/>
</dbReference>
<comment type="cofactor">
    <cofactor evidence="1">
        <name>Mg(2+)</name>
        <dbReference type="ChEBI" id="CHEBI:18420"/>
    </cofactor>
</comment>
<dbReference type="InterPro" id="IPR000700">
    <property type="entry name" value="PAS-assoc_C"/>
</dbReference>
<sequence>MAEPSRTSPCHPTTTEAADPAALRLLLVEDNPADAELVAEYLDLAEALEVEIERAARLEAAIEATRHGLVDAVLLDLGLPDSTGLATVERFLAEVEEVPVIVLTGEEDVDTGVAAIQLGAQDYLLKNQLEPALLGRVVRYARERSRAQEEKRLLAAAFESAHAIIITDAEGLIQRVNPAFEAVTGYPAGEVIGCTPAVLQSGCHDTAFYAGMWSALHEQGWWSGEVWNRRRDGSLYPQWESITALHDRRGKVTHYVAVFHDISEQKRLEEALSEQATHDRLTGLFNRARLEELLEYEHERIRRSGGSCALVLLDIDHFKVVNDTHGHPAGDAVLRALAECLEQQLRRVDQAGRWGGEEFLLLLPDTDPAGAATLADRLRNAVRGLELPPVGQITISAGVAHLAPEESVAATLQRLDDALYAAKAAGRDRVSDTSPASEGSR</sequence>
<dbReference type="Pfam" id="PF00990">
    <property type="entry name" value="GGDEF"/>
    <property type="match status" value="1"/>
</dbReference>
<keyword evidence="3" id="KW-0175">Coiled coil</keyword>
<dbReference type="CDD" id="cd00156">
    <property type="entry name" value="REC"/>
    <property type="match status" value="1"/>
</dbReference>
<feature type="domain" description="PAC" evidence="6">
    <location>
        <begin position="222"/>
        <end position="274"/>
    </location>
</feature>
<evidence type="ECO:0000313" key="8">
    <source>
        <dbReference type="EMBL" id="SFD35521.1"/>
    </source>
</evidence>
<evidence type="ECO:0000256" key="1">
    <source>
        <dbReference type="ARBA" id="ARBA00001946"/>
    </source>
</evidence>
<accession>A0A1I1RMF6</accession>
<dbReference type="PROSITE" id="PS50112">
    <property type="entry name" value="PAS"/>
    <property type="match status" value="1"/>
</dbReference>
<dbReference type="InterPro" id="IPR001789">
    <property type="entry name" value="Sig_transdc_resp-reg_receiver"/>
</dbReference>
<dbReference type="CDD" id="cd01949">
    <property type="entry name" value="GGDEF"/>
    <property type="match status" value="1"/>
</dbReference>
<dbReference type="SUPFAM" id="SSF55073">
    <property type="entry name" value="Nucleotide cyclase"/>
    <property type="match status" value="1"/>
</dbReference>
<dbReference type="InterPro" id="IPR000160">
    <property type="entry name" value="GGDEF_dom"/>
</dbReference>
<dbReference type="FunFam" id="3.30.70.270:FF:000001">
    <property type="entry name" value="Diguanylate cyclase domain protein"/>
    <property type="match status" value="1"/>
</dbReference>
<protein>
    <submittedName>
        <fullName evidence="8">PAS domain S-box-containing protein/diguanylate cyclase (GGDEF) domain-containing protein</fullName>
    </submittedName>
</protein>
<evidence type="ECO:0000259" key="5">
    <source>
        <dbReference type="PROSITE" id="PS50112"/>
    </source>
</evidence>
<dbReference type="InterPro" id="IPR001610">
    <property type="entry name" value="PAC"/>
</dbReference>
<dbReference type="STRING" id="1123397.SAMN05660831_01508"/>
<dbReference type="SMART" id="SM00267">
    <property type="entry name" value="GGDEF"/>
    <property type="match status" value="1"/>
</dbReference>
<name>A0A1I1RMF6_9GAMM</name>
<dbReference type="PANTHER" id="PTHR46663">
    <property type="entry name" value="DIGUANYLATE CYCLASE DGCT-RELATED"/>
    <property type="match status" value="1"/>
</dbReference>
<dbReference type="PROSITE" id="PS50110">
    <property type="entry name" value="RESPONSE_REGULATORY"/>
    <property type="match status" value="1"/>
</dbReference>
<proteinExistence type="predicted"/>
<dbReference type="PROSITE" id="PS50113">
    <property type="entry name" value="PAC"/>
    <property type="match status" value="1"/>
</dbReference>
<dbReference type="Proteomes" id="UP000198611">
    <property type="component" value="Unassembled WGS sequence"/>
</dbReference>
<feature type="domain" description="GGDEF" evidence="7">
    <location>
        <begin position="306"/>
        <end position="435"/>
    </location>
</feature>
<dbReference type="SUPFAM" id="SSF52172">
    <property type="entry name" value="CheY-like"/>
    <property type="match status" value="1"/>
</dbReference>
<keyword evidence="9" id="KW-1185">Reference proteome</keyword>
<dbReference type="InterPro" id="IPR011006">
    <property type="entry name" value="CheY-like_superfamily"/>
</dbReference>
<organism evidence="8 9">
    <name type="scientific">Thiohalospira halophila DSM 15071</name>
    <dbReference type="NCBI Taxonomy" id="1123397"/>
    <lineage>
        <taxon>Bacteria</taxon>
        <taxon>Pseudomonadati</taxon>
        <taxon>Pseudomonadota</taxon>
        <taxon>Gammaproteobacteria</taxon>
        <taxon>Thiohalospirales</taxon>
        <taxon>Thiohalospiraceae</taxon>
        <taxon>Thiohalospira</taxon>
    </lineage>
</organism>
<dbReference type="Gene3D" id="3.40.50.2300">
    <property type="match status" value="1"/>
</dbReference>
<dbReference type="Pfam" id="PF00072">
    <property type="entry name" value="Response_reg"/>
    <property type="match status" value="1"/>
</dbReference>
<dbReference type="Gene3D" id="3.30.70.270">
    <property type="match status" value="1"/>
</dbReference>
<evidence type="ECO:0000259" key="7">
    <source>
        <dbReference type="PROSITE" id="PS50887"/>
    </source>
</evidence>
<dbReference type="PROSITE" id="PS50887">
    <property type="entry name" value="GGDEF"/>
    <property type="match status" value="1"/>
</dbReference>
<dbReference type="CDD" id="cd00130">
    <property type="entry name" value="PAS"/>
    <property type="match status" value="1"/>
</dbReference>
<dbReference type="SUPFAM" id="SSF55785">
    <property type="entry name" value="PYP-like sensor domain (PAS domain)"/>
    <property type="match status" value="1"/>
</dbReference>
<dbReference type="SMART" id="SM00448">
    <property type="entry name" value="REC"/>
    <property type="match status" value="1"/>
</dbReference>
<dbReference type="NCBIfam" id="TIGR00229">
    <property type="entry name" value="sensory_box"/>
    <property type="match status" value="1"/>
</dbReference>
<reference evidence="8 9" key="1">
    <citation type="submission" date="2016-10" db="EMBL/GenBank/DDBJ databases">
        <authorList>
            <person name="de Groot N.N."/>
        </authorList>
    </citation>
    <scope>NUCLEOTIDE SEQUENCE [LARGE SCALE GENOMIC DNA]</scope>
    <source>
        <strain evidence="8 9">HL3</strain>
    </source>
</reference>
<evidence type="ECO:0000259" key="4">
    <source>
        <dbReference type="PROSITE" id="PS50110"/>
    </source>
</evidence>
<evidence type="ECO:0000313" key="9">
    <source>
        <dbReference type="Proteomes" id="UP000198611"/>
    </source>
</evidence>
<dbReference type="PANTHER" id="PTHR46663:SF3">
    <property type="entry name" value="SLL0267 PROTEIN"/>
    <property type="match status" value="1"/>
</dbReference>
<dbReference type="Gene3D" id="3.30.450.20">
    <property type="entry name" value="PAS domain"/>
    <property type="match status" value="1"/>
</dbReference>
<dbReference type="SMART" id="SM00086">
    <property type="entry name" value="PAC"/>
    <property type="match status" value="1"/>
</dbReference>
<evidence type="ECO:0000256" key="2">
    <source>
        <dbReference type="PROSITE-ProRule" id="PRU00169"/>
    </source>
</evidence>
<dbReference type="InterPro" id="IPR052163">
    <property type="entry name" value="DGC-Regulatory_Protein"/>
</dbReference>
<dbReference type="InterPro" id="IPR000014">
    <property type="entry name" value="PAS"/>
</dbReference>